<feature type="transmembrane region" description="Helical" evidence="1">
    <location>
        <begin position="551"/>
        <end position="584"/>
    </location>
</feature>
<keyword evidence="1" id="KW-0812">Transmembrane</keyword>
<dbReference type="SUPFAM" id="SSF52540">
    <property type="entry name" value="P-loop containing nucleoside triphosphate hydrolases"/>
    <property type="match status" value="1"/>
</dbReference>
<proteinExistence type="predicted"/>
<keyword evidence="1" id="KW-1133">Transmembrane helix</keyword>
<dbReference type="Gene3D" id="3.40.50.300">
    <property type="entry name" value="P-loop containing nucleotide triphosphate hydrolases"/>
    <property type="match status" value="1"/>
</dbReference>
<feature type="transmembrane region" description="Helical" evidence="1">
    <location>
        <begin position="485"/>
        <end position="506"/>
    </location>
</feature>
<feature type="domain" description="NACHT" evidence="2">
    <location>
        <begin position="39"/>
        <end position="201"/>
    </location>
</feature>
<dbReference type="RefSeq" id="WP_068039335.1">
    <property type="nucleotide sequence ID" value="NZ_JAAXOO010000007.1"/>
</dbReference>
<keyword evidence="4" id="KW-1185">Reference proteome</keyword>
<feature type="transmembrane region" description="Helical" evidence="1">
    <location>
        <begin position="596"/>
        <end position="616"/>
    </location>
</feature>
<feature type="transmembrane region" description="Helical" evidence="1">
    <location>
        <begin position="671"/>
        <end position="690"/>
    </location>
</feature>
<sequence length="747" mass="81522">MRVSFTTTSPSQPDEMIESADVSDITAYYELLDRPLPRLVVLGEPGSGKTVAAIHLVLGLLDTRRGLADAVRAEHPVPVRVNASGWDGTQDFSGWLTTRLGYDYPQLRPVLARKLVEDRMILPIIDGLDEMDTPDGQGARARALLDQLNTAWRNEPVVVVCRTTEFQELADLRADNGLHGAETVTLQPLSIDRIDSYLTSYRKGIGPASEDWSEVTAHIVSEPDGALATALHSPWMLSLAINALHPAPGITPAPGIADRLTSCTTVDAVEDLLFAAQIPAAVGLKQKKQYRKYTRDNVHVWMQSLAHFLEDRRNTGRDGTSVRLDEIWEVAGSTRCRILHGLTVGIIVAITFGFGIAAYYVGLLRVLIIGVVVGAMIGLVVGGRAGLIEPTAKRMVWRATEKSRWRKALSVGLVVWLVVAGGLELGIELAGESEIDSARHPLAYLVAGGLFGVAFGAMFGAMFGVVESTRVVRRAPGRSRWRRRLVVGVLLGWTIVSHTVGVILGGSVDSSWWDQLAANVVLVVVAVGLVEPTTKRVAVWRAPQLSGWRRGLIIVLAPVVVLVVAVVAVLWGIFIFMALLVPMLEFQVVMSRSDRIGVVAMFAVVAVLVVAVGVDAKDQLRSVVDERRLIRGDIQVAVLAGVMACLASGLIIASVHIFMFTVDRGLFMRELLLAFGLVLTVVFASGRATGRFLTATLIFRCTKAFPNRPTVFLDWARRNGLLRVNGTAYQFRHETYRQWLLQQPSLE</sequence>
<keyword evidence="1" id="KW-0472">Membrane</keyword>
<feature type="transmembrane region" description="Helical" evidence="1">
    <location>
        <begin position="338"/>
        <end position="360"/>
    </location>
</feature>
<protein>
    <submittedName>
        <fullName evidence="3">NACHT domain-containing protein</fullName>
    </submittedName>
</protein>
<dbReference type="Pfam" id="PF05729">
    <property type="entry name" value="NACHT"/>
    <property type="match status" value="1"/>
</dbReference>
<feature type="transmembrane region" description="Helical" evidence="1">
    <location>
        <begin position="442"/>
        <end position="465"/>
    </location>
</feature>
<comment type="caution">
    <text evidence="3">The sequence shown here is derived from an EMBL/GenBank/DDBJ whole genome shotgun (WGS) entry which is preliminary data.</text>
</comment>
<reference evidence="3 4" key="1">
    <citation type="submission" date="2020-04" db="EMBL/GenBank/DDBJ databases">
        <title>MicrobeNet Type strains.</title>
        <authorList>
            <person name="Nicholson A.C."/>
        </authorList>
    </citation>
    <scope>NUCLEOTIDE SEQUENCE [LARGE SCALE GENOMIC DNA]</scope>
    <source>
        <strain evidence="3 4">DSM 45078</strain>
    </source>
</reference>
<feature type="transmembrane region" description="Helical" evidence="1">
    <location>
        <begin position="408"/>
        <end position="430"/>
    </location>
</feature>
<feature type="transmembrane region" description="Helical" evidence="1">
    <location>
        <begin position="366"/>
        <end position="387"/>
    </location>
</feature>
<evidence type="ECO:0000256" key="1">
    <source>
        <dbReference type="SAM" id="Phobius"/>
    </source>
</evidence>
<feature type="transmembrane region" description="Helical" evidence="1">
    <location>
        <begin position="636"/>
        <end position="659"/>
    </location>
</feature>
<feature type="transmembrane region" description="Helical" evidence="1">
    <location>
        <begin position="512"/>
        <end position="530"/>
    </location>
</feature>
<dbReference type="AlphaFoldDB" id="A0A846XQ38"/>
<name>A0A846XQ38_9NOCA</name>
<organism evidence="3 4">
    <name type="scientific">Nocardia speluncae</name>
    <dbReference type="NCBI Taxonomy" id="419477"/>
    <lineage>
        <taxon>Bacteria</taxon>
        <taxon>Bacillati</taxon>
        <taxon>Actinomycetota</taxon>
        <taxon>Actinomycetes</taxon>
        <taxon>Mycobacteriales</taxon>
        <taxon>Nocardiaceae</taxon>
        <taxon>Nocardia</taxon>
    </lineage>
</organism>
<dbReference type="InterPro" id="IPR027417">
    <property type="entry name" value="P-loop_NTPase"/>
</dbReference>
<evidence type="ECO:0000313" key="4">
    <source>
        <dbReference type="Proteomes" id="UP000565715"/>
    </source>
</evidence>
<dbReference type="InterPro" id="IPR007111">
    <property type="entry name" value="NACHT_NTPase"/>
</dbReference>
<evidence type="ECO:0000313" key="3">
    <source>
        <dbReference type="EMBL" id="NKY36816.1"/>
    </source>
</evidence>
<dbReference type="Proteomes" id="UP000565715">
    <property type="component" value="Unassembled WGS sequence"/>
</dbReference>
<gene>
    <name evidence="3" type="ORF">HGA13_27655</name>
</gene>
<accession>A0A846XQ38</accession>
<dbReference type="EMBL" id="JAAXOO010000007">
    <property type="protein sequence ID" value="NKY36816.1"/>
    <property type="molecule type" value="Genomic_DNA"/>
</dbReference>
<evidence type="ECO:0000259" key="2">
    <source>
        <dbReference type="Pfam" id="PF05729"/>
    </source>
</evidence>